<keyword evidence="1" id="KW-1133">Transmembrane helix</keyword>
<organism evidence="2 3">
    <name type="scientific">Anoxybacter fermentans</name>
    <dbReference type="NCBI Taxonomy" id="1323375"/>
    <lineage>
        <taxon>Bacteria</taxon>
        <taxon>Bacillati</taxon>
        <taxon>Bacillota</taxon>
        <taxon>Clostridia</taxon>
        <taxon>Halanaerobiales</taxon>
        <taxon>Anoxybacter</taxon>
    </lineage>
</organism>
<protein>
    <submittedName>
        <fullName evidence="2">Uncharacterized protein</fullName>
    </submittedName>
</protein>
<dbReference type="AlphaFoldDB" id="A0A3Q9HRS9"/>
<dbReference type="EMBL" id="CP016379">
    <property type="protein sequence ID" value="AZR73975.1"/>
    <property type="molecule type" value="Genomic_DNA"/>
</dbReference>
<proteinExistence type="predicted"/>
<dbReference type="KEGG" id="aft:BBF96_11590"/>
<accession>A0A3Q9HRS9</accession>
<name>A0A3Q9HRS9_9FIRM</name>
<keyword evidence="1" id="KW-0812">Transmembrane</keyword>
<dbReference type="OrthoDB" id="1629525at2"/>
<sequence>MYISLKDRILNHLENVRDWLDRAEMEYKNDRILQGELNLNLARAELKKAFEESRRLYCEKQVVYIPSNYRDSKKGEKRFSWLVKHQIGLVAAIVLFLLVGLTPFFNQKLDTGQPVVFEDIPQKVVETLKEEPQVFDELSAGPVEVQSVSKKQTEKPAQINRRVYNQMPLHFNIKKMTFYTPEEVNVKTIKFKSSDLELKDQLTLISRELKPLGRRNIYLTGYSSQSLATDRTYITKVNKVNYDLDMLVDLATKVLYATY</sequence>
<evidence type="ECO:0000313" key="2">
    <source>
        <dbReference type="EMBL" id="AZR73975.1"/>
    </source>
</evidence>
<dbReference type="Proteomes" id="UP000267250">
    <property type="component" value="Chromosome"/>
</dbReference>
<evidence type="ECO:0000313" key="3">
    <source>
        <dbReference type="Proteomes" id="UP000267250"/>
    </source>
</evidence>
<keyword evidence="3" id="KW-1185">Reference proteome</keyword>
<evidence type="ECO:0000256" key="1">
    <source>
        <dbReference type="SAM" id="Phobius"/>
    </source>
</evidence>
<reference evidence="2 3" key="1">
    <citation type="submission" date="2016-07" db="EMBL/GenBank/DDBJ databases">
        <title>Genome and transcriptome analysis of iron-reducing fermentative bacteria Anoxybacter fermentans.</title>
        <authorList>
            <person name="Zeng X."/>
            <person name="Shao Z."/>
        </authorList>
    </citation>
    <scope>NUCLEOTIDE SEQUENCE [LARGE SCALE GENOMIC DNA]</scope>
    <source>
        <strain evidence="2 3">DY22613</strain>
    </source>
</reference>
<dbReference type="RefSeq" id="WP_127017327.1">
    <property type="nucleotide sequence ID" value="NZ_CP016379.1"/>
</dbReference>
<feature type="transmembrane region" description="Helical" evidence="1">
    <location>
        <begin position="87"/>
        <end position="105"/>
    </location>
</feature>
<gene>
    <name evidence="2" type="ORF">BBF96_11590</name>
</gene>
<keyword evidence="1" id="KW-0472">Membrane</keyword>